<reference evidence="2" key="1">
    <citation type="journal article" date="2021" name="bioRxiv">
        <title>Whole Genome Assembly and Annotation of Northern Wild Rice, Zizania palustris L., Supports a Whole Genome Duplication in the Zizania Genus.</title>
        <authorList>
            <person name="Haas M."/>
            <person name="Kono T."/>
            <person name="Macchietto M."/>
            <person name="Millas R."/>
            <person name="McGilp L."/>
            <person name="Shao M."/>
            <person name="Duquette J."/>
            <person name="Hirsch C.N."/>
            <person name="Kimball J."/>
        </authorList>
    </citation>
    <scope>NUCLEOTIDE SEQUENCE</scope>
    <source>
        <tissue evidence="2">Fresh leaf tissue</tissue>
    </source>
</reference>
<sequence length="108" mass="12427">MHRYQELTLQSTEQYRAPSHQIRRWQFRQLGSGMGPGGRVNMRINRIQFPPSGVRGCRTYRTLSISSQLHPAGKSSTTARCPQIDPNCKKKKRRQIKARTQEGQLSSM</sequence>
<feature type="region of interest" description="Disordered" evidence="1">
    <location>
        <begin position="68"/>
        <end position="108"/>
    </location>
</feature>
<dbReference type="Proteomes" id="UP000729402">
    <property type="component" value="Unassembled WGS sequence"/>
</dbReference>
<comment type="caution">
    <text evidence="2">The sequence shown here is derived from an EMBL/GenBank/DDBJ whole genome shotgun (WGS) entry which is preliminary data.</text>
</comment>
<protein>
    <submittedName>
        <fullName evidence="2">Uncharacterized protein</fullName>
    </submittedName>
</protein>
<proteinExistence type="predicted"/>
<gene>
    <name evidence="2" type="ORF">GUJ93_ZPchr0005g14897</name>
</gene>
<organism evidence="2 3">
    <name type="scientific">Zizania palustris</name>
    <name type="common">Northern wild rice</name>
    <dbReference type="NCBI Taxonomy" id="103762"/>
    <lineage>
        <taxon>Eukaryota</taxon>
        <taxon>Viridiplantae</taxon>
        <taxon>Streptophyta</taxon>
        <taxon>Embryophyta</taxon>
        <taxon>Tracheophyta</taxon>
        <taxon>Spermatophyta</taxon>
        <taxon>Magnoliopsida</taxon>
        <taxon>Liliopsida</taxon>
        <taxon>Poales</taxon>
        <taxon>Poaceae</taxon>
        <taxon>BOP clade</taxon>
        <taxon>Oryzoideae</taxon>
        <taxon>Oryzeae</taxon>
        <taxon>Zizaniinae</taxon>
        <taxon>Zizania</taxon>
    </lineage>
</organism>
<accession>A0A8J5SGP6</accession>
<feature type="compositionally biased region" description="Polar residues" evidence="1">
    <location>
        <begin position="68"/>
        <end position="80"/>
    </location>
</feature>
<dbReference type="EMBL" id="JAAALK010000284">
    <property type="protein sequence ID" value="KAG8068307.1"/>
    <property type="molecule type" value="Genomic_DNA"/>
</dbReference>
<evidence type="ECO:0000313" key="3">
    <source>
        <dbReference type="Proteomes" id="UP000729402"/>
    </source>
</evidence>
<evidence type="ECO:0000256" key="1">
    <source>
        <dbReference type="SAM" id="MobiDB-lite"/>
    </source>
</evidence>
<evidence type="ECO:0000313" key="2">
    <source>
        <dbReference type="EMBL" id="KAG8068307.1"/>
    </source>
</evidence>
<reference evidence="2" key="2">
    <citation type="submission" date="2021-02" db="EMBL/GenBank/DDBJ databases">
        <authorList>
            <person name="Kimball J.A."/>
            <person name="Haas M.W."/>
            <person name="Macchietto M."/>
            <person name="Kono T."/>
            <person name="Duquette J."/>
            <person name="Shao M."/>
        </authorList>
    </citation>
    <scope>NUCLEOTIDE SEQUENCE</scope>
    <source>
        <tissue evidence="2">Fresh leaf tissue</tissue>
    </source>
</reference>
<keyword evidence="3" id="KW-1185">Reference proteome</keyword>
<name>A0A8J5SGP6_ZIZPA</name>
<dbReference type="AlphaFoldDB" id="A0A8J5SGP6"/>